<keyword evidence="5 8" id="KW-0689">Ribosomal protein</keyword>
<dbReference type="Pfam" id="PF00281">
    <property type="entry name" value="Ribosomal_L5"/>
    <property type="match status" value="1"/>
</dbReference>
<evidence type="ECO:0000256" key="3">
    <source>
        <dbReference type="ARBA" id="ARBA00022730"/>
    </source>
</evidence>
<dbReference type="GO" id="GO:0005840">
    <property type="term" value="C:ribosome"/>
    <property type="evidence" value="ECO:0007669"/>
    <property type="project" value="UniProtKB-KW"/>
</dbReference>
<evidence type="ECO:0000256" key="4">
    <source>
        <dbReference type="ARBA" id="ARBA00022884"/>
    </source>
</evidence>
<name>A0A327L3V0_9BRAD</name>
<protein>
    <recommendedName>
        <fullName evidence="7 8">Large ribosomal subunit protein uL5</fullName>
    </recommendedName>
</protein>
<evidence type="ECO:0000259" key="10">
    <source>
        <dbReference type="Pfam" id="PF00281"/>
    </source>
</evidence>
<feature type="compositionally biased region" description="Basic and acidic residues" evidence="9">
    <location>
        <begin position="1"/>
        <end position="13"/>
    </location>
</feature>
<dbReference type="InterPro" id="IPR020929">
    <property type="entry name" value="Ribosomal_uL5_CS"/>
</dbReference>
<dbReference type="GO" id="GO:0006412">
    <property type="term" value="P:translation"/>
    <property type="evidence" value="ECO:0007669"/>
    <property type="project" value="UniProtKB-UniRule"/>
</dbReference>
<evidence type="ECO:0000256" key="7">
    <source>
        <dbReference type="ARBA" id="ARBA00035245"/>
    </source>
</evidence>
<evidence type="ECO:0000256" key="2">
    <source>
        <dbReference type="ARBA" id="ARBA00022555"/>
    </source>
</evidence>
<comment type="similarity">
    <text evidence="1 8">Belongs to the universal ribosomal protein uL5 family.</text>
</comment>
<dbReference type="InterPro" id="IPR002132">
    <property type="entry name" value="Ribosomal_uL5"/>
</dbReference>
<feature type="compositionally biased region" description="Low complexity" evidence="9">
    <location>
        <begin position="14"/>
        <end position="28"/>
    </location>
</feature>
<comment type="subunit">
    <text evidence="8">Part of the 50S ribosomal subunit; part of the 5S rRNA/L5/L18/L25 subcomplex. Contacts the 5S rRNA and the P site tRNA. Forms a bridge to the 30S subunit in the 70S ribosome.</text>
</comment>
<dbReference type="RefSeq" id="WP_111419001.1">
    <property type="nucleotide sequence ID" value="NZ_NPEX01000055.1"/>
</dbReference>
<keyword evidence="2 8" id="KW-0820">tRNA-binding</keyword>
<dbReference type="PROSITE" id="PS00358">
    <property type="entry name" value="RIBOSOMAL_L5"/>
    <property type="match status" value="1"/>
</dbReference>
<dbReference type="InterPro" id="IPR031309">
    <property type="entry name" value="Ribosomal_uL5_C"/>
</dbReference>
<dbReference type="EMBL" id="NPEX01000055">
    <property type="protein sequence ID" value="RAI44182.1"/>
    <property type="molecule type" value="Genomic_DNA"/>
</dbReference>
<organism evidence="12 13">
    <name type="scientific">Rhodoplanes roseus</name>
    <dbReference type="NCBI Taxonomy" id="29409"/>
    <lineage>
        <taxon>Bacteria</taxon>
        <taxon>Pseudomonadati</taxon>
        <taxon>Pseudomonadota</taxon>
        <taxon>Alphaproteobacteria</taxon>
        <taxon>Hyphomicrobiales</taxon>
        <taxon>Nitrobacteraceae</taxon>
        <taxon>Rhodoplanes</taxon>
    </lineage>
</organism>
<dbReference type="Proteomes" id="UP000249130">
    <property type="component" value="Unassembled WGS sequence"/>
</dbReference>
<evidence type="ECO:0000256" key="8">
    <source>
        <dbReference type="HAMAP-Rule" id="MF_01333"/>
    </source>
</evidence>
<evidence type="ECO:0000313" key="13">
    <source>
        <dbReference type="Proteomes" id="UP000249130"/>
    </source>
</evidence>
<dbReference type="HAMAP" id="MF_01333_B">
    <property type="entry name" value="Ribosomal_uL5_B"/>
    <property type="match status" value="1"/>
</dbReference>
<dbReference type="Gene3D" id="3.30.1440.10">
    <property type="match status" value="1"/>
</dbReference>
<dbReference type="GO" id="GO:0000049">
    <property type="term" value="F:tRNA binding"/>
    <property type="evidence" value="ECO:0007669"/>
    <property type="project" value="UniProtKB-UniRule"/>
</dbReference>
<evidence type="ECO:0000259" key="11">
    <source>
        <dbReference type="Pfam" id="PF00673"/>
    </source>
</evidence>
<evidence type="ECO:0000313" key="12">
    <source>
        <dbReference type="EMBL" id="RAI44182.1"/>
    </source>
</evidence>
<feature type="domain" description="Large ribosomal subunit protein uL5 C-terminal" evidence="11">
    <location>
        <begin position="140"/>
        <end position="232"/>
    </location>
</feature>
<keyword evidence="4 8" id="KW-0694">RNA-binding</keyword>
<comment type="function">
    <text evidence="8">This is 1 of the proteins that bind and probably mediate the attachment of the 5S RNA into the large ribosomal subunit, where it forms part of the central protuberance. In the 70S ribosome it contacts protein S13 of the 30S subunit (bridge B1b), connecting the 2 subunits; this bridge is implicated in subunit movement. Contacts the P site tRNA; the 5S rRNA and some of its associated proteins might help stabilize positioning of ribosome-bound tRNAs.</text>
</comment>
<accession>A0A327L3V0</accession>
<dbReference type="InterPro" id="IPR020930">
    <property type="entry name" value="Ribosomal_uL5_bac-type"/>
</dbReference>
<reference evidence="12 13" key="1">
    <citation type="submission" date="2017-07" db="EMBL/GenBank/DDBJ databases">
        <title>Draft Genome Sequences of Select Purple Nonsulfur Bacteria.</title>
        <authorList>
            <person name="Lasarre B."/>
            <person name="Mckinlay J.B."/>
        </authorList>
    </citation>
    <scope>NUCLEOTIDE SEQUENCE [LARGE SCALE GENOMIC DNA]</scope>
    <source>
        <strain evidence="12 13">DSM 5909</strain>
    </source>
</reference>
<dbReference type="AlphaFoldDB" id="A0A327L3V0"/>
<dbReference type="OrthoDB" id="9806626at2"/>
<gene>
    <name evidence="8" type="primary">rplE</name>
    <name evidence="12" type="ORF">CH341_10545</name>
</gene>
<keyword evidence="3 8" id="KW-0699">rRNA-binding</keyword>
<proteinExistence type="inferred from homology"/>
<evidence type="ECO:0000256" key="5">
    <source>
        <dbReference type="ARBA" id="ARBA00022980"/>
    </source>
</evidence>
<dbReference type="FunFam" id="3.30.1440.10:FF:000001">
    <property type="entry name" value="50S ribosomal protein L5"/>
    <property type="match status" value="1"/>
</dbReference>
<dbReference type="GO" id="GO:1990904">
    <property type="term" value="C:ribonucleoprotein complex"/>
    <property type="evidence" value="ECO:0007669"/>
    <property type="project" value="UniProtKB-KW"/>
</dbReference>
<keyword evidence="13" id="KW-1185">Reference proteome</keyword>
<dbReference type="InterPro" id="IPR022803">
    <property type="entry name" value="Ribosomal_uL5_dom_sf"/>
</dbReference>
<dbReference type="GO" id="GO:0003735">
    <property type="term" value="F:structural constituent of ribosome"/>
    <property type="evidence" value="ECO:0007669"/>
    <property type="project" value="InterPro"/>
</dbReference>
<evidence type="ECO:0000256" key="9">
    <source>
        <dbReference type="SAM" id="MobiDB-lite"/>
    </source>
</evidence>
<sequence>MAEDKKDAKKGAKPDAGAKTPKGGAPNPKAEKAAAKAAKAAAPKNAGGPVEAFKGPSRLRVQYDQTVKKKLTEEFGYKNQFEVPKITKIVINMGVGEGVNDRKKVEQAAADLALISGQRPVITKARKSIATFKVREGQAIGCKVTLRKDRMYEFVDRLINIALPRVRDFRGLNPKSFDGGGNYTLGVKEHIVFPEIDYDRVAEVWGMDITVCTTARSDAEGRALLAAFNFPFRQ</sequence>
<feature type="domain" description="Large ribosomal subunit protein uL5 N-terminal" evidence="10">
    <location>
        <begin position="79"/>
        <end position="135"/>
    </location>
</feature>
<evidence type="ECO:0000256" key="6">
    <source>
        <dbReference type="ARBA" id="ARBA00023274"/>
    </source>
</evidence>
<dbReference type="SUPFAM" id="SSF55282">
    <property type="entry name" value="RL5-like"/>
    <property type="match status" value="1"/>
</dbReference>
<evidence type="ECO:0000256" key="1">
    <source>
        <dbReference type="ARBA" id="ARBA00008553"/>
    </source>
</evidence>
<comment type="caution">
    <text evidence="12">The sequence shown here is derived from an EMBL/GenBank/DDBJ whole genome shotgun (WGS) entry which is preliminary data.</text>
</comment>
<feature type="region of interest" description="Disordered" evidence="9">
    <location>
        <begin position="1"/>
        <end position="53"/>
    </location>
</feature>
<dbReference type="PANTHER" id="PTHR11994">
    <property type="entry name" value="60S RIBOSOMAL PROTEIN L11-RELATED"/>
    <property type="match status" value="1"/>
</dbReference>
<keyword evidence="6 8" id="KW-0687">Ribonucleoprotein</keyword>
<dbReference type="GO" id="GO:0019843">
    <property type="term" value="F:rRNA binding"/>
    <property type="evidence" value="ECO:0007669"/>
    <property type="project" value="UniProtKB-UniRule"/>
</dbReference>
<dbReference type="Pfam" id="PF00673">
    <property type="entry name" value="Ribosomal_L5_C"/>
    <property type="match status" value="1"/>
</dbReference>
<feature type="compositionally biased region" description="Low complexity" evidence="9">
    <location>
        <begin position="35"/>
        <end position="49"/>
    </location>
</feature>
<dbReference type="InterPro" id="IPR031310">
    <property type="entry name" value="Ribosomal_uL5_N"/>
</dbReference>
<dbReference type="NCBIfam" id="NF000585">
    <property type="entry name" value="PRK00010.1"/>
    <property type="match status" value="1"/>
</dbReference>